<evidence type="ECO:0000313" key="1">
    <source>
        <dbReference type="EMBL" id="KAI3724765.1"/>
    </source>
</evidence>
<reference evidence="1 2" key="2">
    <citation type="journal article" date="2022" name="Mol. Ecol. Resour.">
        <title>The genomes of chicory, endive, great burdock and yacon provide insights into Asteraceae paleo-polyploidization history and plant inulin production.</title>
        <authorList>
            <person name="Fan W."/>
            <person name="Wang S."/>
            <person name="Wang H."/>
            <person name="Wang A."/>
            <person name="Jiang F."/>
            <person name="Liu H."/>
            <person name="Zhao H."/>
            <person name="Xu D."/>
            <person name="Zhang Y."/>
        </authorList>
    </citation>
    <scope>NUCLEOTIDE SEQUENCE [LARGE SCALE GENOMIC DNA]</scope>
    <source>
        <strain evidence="2">cv. Yunnan</strain>
        <tissue evidence="1">Leaves</tissue>
    </source>
</reference>
<proteinExistence type="predicted"/>
<protein>
    <submittedName>
        <fullName evidence="1">Uncharacterized protein</fullName>
    </submittedName>
</protein>
<keyword evidence="2" id="KW-1185">Reference proteome</keyword>
<evidence type="ECO:0000313" key="2">
    <source>
        <dbReference type="Proteomes" id="UP001056120"/>
    </source>
</evidence>
<sequence>MHPNSDLQHDRGVRGSSVSSLGDHGLLCSLRIHLLKFLLFFRLLLAWDREVKGLAHKCSLGGSGFRDGTHCTHTRVVRRGARFWCTYGYFDGGRGKGWANVSVFTIPVWWFWYKMEPTKEKVGRESWLLIGGDWNKTDRLFGTTWEANDRRIDTWMTSGTHSRNILHNSERTVVDVKTKSGTKDLDGRLDVFHDSTTQWICSYCHRSACSTASPSARVCDMAGRKDVNITARWQKLYGHGKNSVKYEMNESPHATRVGHQEDKDVSSSHAPPPYTRVVDFSVAADEKDGPTDGDTGSRESGHGPGSGLRPTLDGLHEPDGDPFVAGDHVDPMHAIGSNPEPGVDANYDPMQQGYMSEPIPLNVMNSASSSKPDGDHSSSRQYLFVGNEAVDPVCVDPQIARTKGKGITADGFIKVTKKKKKNNGPKPRVQIPGLHVSKPGPKYYYSLIKDDGEEVESETDGTSKMMSTGVS</sequence>
<dbReference type="EMBL" id="CM042039">
    <property type="protein sequence ID" value="KAI3724765.1"/>
    <property type="molecule type" value="Genomic_DNA"/>
</dbReference>
<organism evidence="1 2">
    <name type="scientific">Smallanthus sonchifolius</name>
    <dbReference type="NCBI Taxonomy" id="185202"/>
    <lineage>
        <taxon>Eukaryota</taxon>
        <taxon>Viridiplantae</taxon>
        <taxon>Streptophyta</taxon>
        <taxon>Embryophyta</taxon>
        <taxon>Tracheophyta</taxon>
        <taxon>Spermatophyta</taxon>
        <taxon>Magnoliopsida</taxon>
        <taxon>eudicotyledons</taxon>
        <taxon>Gunneridae</taxon>
        <taxon>Pentapetalae</taxon>
        <taxon>asterids</taxon>
        <taxon>campanulids</taxon>
        <taxon>Asterales</taxon>
        <taxon>Asteraceae</taxon>
        <taxon>Asteroideae</taxon>
        <taxon>Heliantheae alliance</taxon>
        <taxon>Millerieae</taxon>
        <taxon>Smallanthus</taxon>
    </lineage>
</organism>
<gene>
    <name evidence="1" type="ORF">L1987_64530</name>
</gene>
<dbReference type="Proteomes" id="UP001056120">
    <property type="component" value="Linkage Group LG22"/>
</dbReference>
<name>A0ACB9BS13_9ASTR</name>
<comment type="caution">
    <text evidence="1">The sequence shown here is derived from an EMBL/GenBank/DDBJ whole genome shotgun (WGS) entry which is preliminary data.</text>
</comment>
<reference evidence="2" key="1">
    <citation type="journal article" date="2022" name="Mol. Ecol. Resour.">
        <title>The genomes of chicory, endive, great burdock and yacon provide insights into Asteraceae palaeo-polyploidization history and plant inulin production.</title>
        <authorList>
            <person name="Fan W."/>
            <person name="Wang S."/>
            <person name="Wang H."/>
            <person name="Wang A."/>
            <person name="Jiang F."/>
            <person name="Liu H."/>
            <person name="Zhao H."/>
            <person name="Xu D."/>
            <person name="Zhang Y."/>
        </authorList>
    </citation>
    <scope>NUCLEOTIDE SEQUENCE [LARGE SCALE GENOMIC DNA]</scope>
    <source>
        <strain evidence="2">cv. Yunnan</strain>
    </source>
</reference>
<accession>A0ACB9BS13</accession>